<sequence length="102" mass="11123">MPSSTLSASLRLHMVPAGRRLDFAQLPGHYAYVYRRDRNGPWECIAHNASSPFIDRTPLPPGAPTEYQLIYHDATGRDTAATGIVQALPAQLPPATSLLGLR</sequence>
<keyword evidence="2" id="KW-1185">Reference proteome</keyword>
<reference evidence="1 2" key="1">
    <citation type="submission" date="2019-05" db="EMBL/GenBank/DDBJ databases">
        <title>Hymenobacter edaphi sp. nov., isolated from abandoned arsenic-contaminated farmland soil.</title>
        <authorList>
            <person name="Nie L."/>
        </authorList>
    </citation>
    <scope>NUCLEOTIDE SEQUENCE [LARGE SCALE GENOMIC DNA]</scope>
    <source>
        <strain evidence="1 2">1-3-3-8</strain>
    </source>
</reference>
<evidence type="ECO:0000313" key="2">
    <source>
        <dbReference type="Proteomes" id="UP000305517"/>
    </source>
</evidence>
<proteinExistence type="predicted"/>
<dbReference type="EMBL" id="VAJM01000008">
    <property type="protein sequence ID" value="TLM91034.1"/>
    <property type="molecule type" value="Genomic_DNA"/>
</dbReference>
<dbReference type="Proteomes" id="UP000305517">
    <property type="component" value="Unassembled WGS sequence"/>
</dbReference>
<dbReference type="RefSeq" id="WP_138079129.1">
    <property type="nucleotide sequence ID" value="NZ_VAJM01000008.1"/>
</dbReference>
<evidence type="ECO:0000313" key="1">
    <source>
        <dbReference type="EMBL" id="TLM91034.1"/>
    </source>
</evidence>
<name>A0A5R8WMV2_9BACT</name>
<protein>
    <recommendedName>
        <fullName evidence="3">Fibronectin type III domain-containing protein</fullName>
    </recommendedName>
</protein>
<dbReference type="AlphaFoldDB" id="A0A5R8WMV2"/>
<comment type="caution">
    <text evidence="1">The sequence shown here is derived from an EMBL/GenBank/DDBJ whole genome shotgun (WGS) entry which is preliminary data.</text>
</comment>
<organism evidence="1 2">
    <name type="scientific">Hymenobacter jeollabukensis</name>
    <dbReference type="NCBI Taxonomy" id="2025313"/>
    <lineage>
        <taxon>Bacteria</taxon>
        <taxon>Pseudomonadati</taxon>
        <taxon>Bacteroidota</taxon>
        <taxon>Cytophagia</taxon>
        <taxon>Cytophagales</taxon>
        <taxon>Hymenobacteraceae</taxon>
        <taxon>Hymenobacter</taxon>
    </lineage>
</organism>
<accession>A0A5R8WMV2</accession>
<gene>
    <name evidence="1" type="ORF">FDY95_15645</name>
</gene>
<evidence type="ECO:0008006" key="3">
    <source>
        <dbReference type="Google" id="ProtNLM"/>
    </source>
</evidence>
<dbReference type="OrthoDB" id="885686at2"/>